<protein>
    <submittedName>
        <fullName evidence="7">Histamine H4 receptor</fullName>
    </submittedName>
</protein>
<dbReference type="InterPro" id="IPR017452">
    <property type="entry name" value="GPCR_Rhodpsn_7TM"/>
</dbReference>
<evidence type="ECO:0000256" key="4">
    <source>
        <dbReference type="ARBA" id="ARBA00023136"/>
    </source>
</evidence>
<dbReference type="SUPFAM" id="SSF81321">
    <property type="entry name" value="Family A G protein-coupled receptor-like"/>
    <property type="match status" value="1"/>
</dbReference>
<keyword evidence="3 5" id="KW-1133">Transmembrane helix</keyword>
<dbReference type="Gene3D" id="1.20.1070.10">
    <property type="entry name" value="Rhodopsin 7-helix transmembrane proteins"/>
    <property type="match status" value="1"/>
</dbReference>
<reference evidence="7 8" key="1">
    <citation type="submission" date="2024-07" db="EMBL/GenBank/DDBJ databases">
        <title>Enhanced genomic and transcriptomic resources for Trichinella pseudospiralis and T. spiralis underpin the discovery of pronounced molecular differences between stages and species.</title>
        <authorList>
            <person name="Pasi K.K."/>
            <person name="La Rosa G."/>
            <person name="Gomez-Morales M.A."/>
            <person name="Tosini F."/>
            <person name="Sumanam S."/>
            <person name="Young N.D."/>
            <person name="Chang B.C."/>
            <person name="Robin G.B."/>
        </authorList>
    </citation>
    <scope>NUCLEOTIDE SEQUENCE [LARGE SCALE GENOMIC DNA]</scope>
    <source>
        <strain evidence="7">ISS534</strain>
    </source>
</reference>
<dbReference type="PRINTS" id="PR00237">
    <property type="entry name" value="GPCRRHODOPSN"/>
</dbReference>
<evidence type="ECO:0000256" key="2">
    <source>
        <dbReference type="ARBA" id="ARBA00022692"/>
    </source>
</evidence>
<keyword evidence="8" id="KW-1185">Reference proteome</keyword>
<dbReference type="Proteomes" id="UP001558632">
    <property type="component" value="Unassembled WGS sequence"/>
</dbReference>
<keyword evidence="2 5" id="KW-0812">Transmembrane</keyword>
<accession>A0ABR3K6K7</accession>
<feature type="transmembrane region" description="Helical" evidence="5">
    <location>
        <begin position="20"/>
        <end position="45"/>
    </location>
</feature>
<name>A0ABR3K6K7_TRISP</name>
<proteinExistence type="predicted"/>
<dbReference type="EMBL" id="JBEUSY010000461">
    <property type="protein sequence ID" value="KAL1231035.1"/>
    <property type="molecule type" value="Genomic_DNA"/>
</dbReference>
<evidence type="ECO:0000256" key="3">
    <source>
        <dbReference type="ARBA" id="ARBA00022989"/>
    </source>
</evidence>
<gene>
    <name evidence="7" type="ORF">TSPI_03793</name>
</gene>
<evidence type="ECO:0000256" key="1">
    <source>
        <dbReference type="ARBA" id="ARBA00004370"/>
    </source>
</evidence>
<dbReference type="PROSITE" id="PS50262">
    <property type="entry name" value="G_PROTEIN_RECEP_F1_2"/>
    <property type="match status" value="1"/>
</dbReference>
<dbReference type="InterPro" id="IPR000276">
    <property type="entry name" value="GPCR_Rhodpsn"/>
</dbReference>
<comment type="caution">
    <text evidence="7">The sequence shown here is derived from an EMBL/GenBank/DDBJ whole genome shotgun (WGS) entry which is preliminary data.</text>
</comment>
<evidence type="ECO:0000313" key="7">
    <source>
        <dbReference type="EMBL" id="KAL1231035.1"/>
    </source>
</evidence>
<sequence length="91" mass="10027">MSAFANNVSNNTVPDINKVLIAVFPALLTVLTVIGNSIVILVIVADRKLFHKQSSLLIMNLAVADLLVDVPLLDINGCDLQYCFNCYVMRY</sequence>
<keyword evidence="4 5" id="KW-0472">Membrane</keyword>
<keyword evidence="7" id="KW-0675">Receptor</keyword>
<organism evidence="7 8">
    <name type="scientific">Trichinella spiralis</name>
    <name type="common">Trichina worm</name>
    <dbReference type="NCBI Taxonomy" id="6334"/>
    <lineage>
        <taxon>Eukaryota</taxon>
        <taxon>Metazoa</taxon>
        <taxon>Ecdysozoa</taxon>
        <taxon>Nematoda</taxon>
        <taxon>Enoplea</taxon>
        <taxon>Dorylaimia</taxon>
        <taxon>Trichinellida</taxon>
        <taxon>Trichinellidae</taxon>
        <taxon>Trichinella</taxon>
    </lineage>
</organism>
<evidence type="ECO:0000259" key="6">
    <source>
        <dbReference type="PROSITE" id="PS50262"/>
    </source>
</evidence>
<comment type="subcellular location">
    <subcellularLocation>
        <location evidence="1">Membrane</location>
    </subcellularLocation>
</comment>
<evidence type="ECO:0000313" key="8">
    <source>
        <dbReference type="Proteomes" id="UP001558632"/>
    </source>
</evidence>
<feature type="domain" description="G-protein coupled receptors family 1 profile" evidence="6">
    <location>
        <begin position="35"/>
        <end position="91"/>
    </location>
</feature>
<evidence type="ECO:0000256" key="5">
    <source>
        <dbReference type="SAM" id="Phobius"/>
    </source>
</evidence>